<evidence type="ECO:0000313" key="1">
    <source>
        <dbReference type="EMBL" id="ABF79251.1"/>
    </source>
</evidence>
<accession>A0A0H2XYD4</accession>
<gene>
    <name evidence="1" type="ordered locus">Bcen_4366</name>
</gene>
<dbReference type="EMBL" id="CP000379">
    <property type="protein sequence ID" value="ABF79251.1"/>
    <property type="molecule type" value="Genomic_DNA"/>
</dbReference>
<protein>
    <submittedName>
        <fullName evidence="1">Uncharacterized protein</fullName>
    </submittedName>
</protein>
<reference evidence="1" key="1">
    <citation type="submission" date="2006-05" db="EMBL/GenBank/DDBJ databases">
        <title>Complete sequence of chromosome 2 of Burkholderia cenocepacia AU 1054.</title>
        <authorList>
            <consortium name="US DOE Joint Genome Institute"/>
            <person name="Copeland A."/>
            <person name="Lucas S."/>
            <person name="Lapidus A."/>
            <person name="Barry K."/>
            <person name="Detter J.C."/>
            <person name="Glavina del Rio T."/>
            <person name="Hammon N."/>
            <person name="Israni S."/>
            <person name="Dalin E."/>
            <person name="Tice H."/>
            <person name="Pitluck S."/>
            <person name="Chain P."/>
            <person name="Malfatti S."/>
            <person name="Shin M."/>
            <person name="Vergez L."/>
            <person name="Schmutz J."/>
            <person name="Larimer F."/>
            <person name="Land M."/>
            <person name="Hauser L."/>
            <person name="Kyrpides N."/>
            <person name="Lykidis A."/>
            <person name="LiPuma J.J."/>
            <person name="Konstantinidis K."/>
            <person name="Tiedje J.M."/>
            <person name="Richardson P."/>
        </authorList>
    </citation>
    <scope>NUCLEOTIDE SEQUENCE [LARGE SCALE GENOMIC DNA]</scope>
    <source>
        <strain evidence="1">AU 1054</strain>
    </source>
</reference>
<sequence>MRAFSSQFVRRIDDEEDAQHRGARRHEVVCAARAAQRRGENTQTQSCPSKKQSCCHAPDRSGGLVDCVFHTAPVYSHDLNGIGKKRRVYLQSFHYNRNKIRKLLVLFPIKFRRSAS</sequence>
<dbReference type="HOGENOM" id="CLU_168805_0_0_4"/>
<name>A0A0H2XYD4_BURO1</name>
<dbReference type="AlphaFoldDB" id="A0A0H2XYD4"/>
<proteinExistence type="predicted"/>
<organism evidence="1">
    <name type="scientific">Burkholderia orbicola (strain AU 1054)</name>
    <dbReference type="NCBI Taxonomy" id="331271"/>
    <lineage>
        <taxon>Bacteria</taxon>
        <taxon>Pseudomonadati</taxon>
        <taxon>Pseudomonadota</taxon>
        <taxon>Betaproteobacteria</taxon>
        <taxon>Burkholderiales</taxon>
        <taxon>Burkholderiaceae</taxon>
        <taxon>Burkholderia</taxon>
        <taxon>Burkholderia cepacia complex</taxon>
        <taxon>Burkholderia orbicola</taxon>
    </lineage>
</organism>